<gene>
    <name evidence="1" type="ORF">dsmv_2781</name>
</gene>
<organism evidence="1 2">
    <name type="scientific">Desulfococcus multivorans DSM 2059</name>
    <dbReference type="NCBI Taxonomy" id="1121405"/>
    <lineage>
        <taxon>Bacteria</taxon>
        <taxon>Pseudomonadati</taxon>
        <taxon>Thermodesulfobacteriota</taxon>
        <taxon>Desulfobacteria</taxon>
        <taxon>Desulfobacterales</taxon>
        <taxon>Desulfococcaceae</taxon>
        <taxon>Desulfococcus</taxon>
    </lineage>
</organism>
<evidence type="ECO:0000313" key="2">
    <source>
        <dbReference type="Proteomes" id="UP000014977"/>
    </source>
</evidence>
<accession>S7TR35</accession>
<name>S7TR35_DESML</name>
<reference evidence="1 2" key="1">
    <citation type="journal article" date="2013" name="Genome Announc.">
        <title>Draft genome sequences for three mercury-methylating, sulfate-reducing bacteria.</title>
        <authorList>
            <person name="Brown S.D."/>
            <person name="Hurt R.A.Jr."/>
            <person name="Gilmour C.C."/>
            <person name="Elias D.A."/>
        </authorList>
    </citation>
    <scope>NUCLEOTIDE SEQUENCE [LARGE SCALE GENOMIC DNA]</scope>
    <source>
        <strain evidence="1 2">DSM 2059</strain>
    </source>
</reference>
<dbReference type="OrthoDB" id="9783357at2"/>
<dbReference type="InterPro" id="IPR011004">
    <property type="entry name" value="Trimer_LpxA-like_sf"/>
</dbReference>
<sequence length="423" mass="45513">MALQEKRVQRVQVDLLMKKGVKIPNPDSVIIGPEVDIDRISGEGVTFWGGTKIFGESTLILRGAEIGYEAPTTLENCRVGPEVSLKGGYHSGAVFLKGASAGSGAHVRGGTILEESASIAHTVGLKQTILFPFVTLGSLINFCDCLMAGGTGKKDHSEVGSAYIHFNYTPNQDKATASLLGDVPRGVMLRERPIFLGGQGGLVGPCRLAFGTVIAAGCVYRKDELRPDRLLVGGAPRGMSVPFAPGTYPGIRRVFVNNMNYIANLTALMQWYRFARSRFLSEDFPQALLDGLIAVLNAGIDERLARMRALAEKMPAAIDAYLTSAGDKASPQLVANKRAFFERWSEVADTVERAREWGGDDRIRNVFLEGLDEAAARWGKDYVATIRALSPSAAGAGTHWLDGITSAVMDRVLAVIPEMGPSD</sequence>
<evidence type="ECO:0000313" key="1">
    <source>
        <dbReference type="EMBL" id="EPR39125.1"/>
    </source>
</evidence>
<dbReference type="eggNOG" id="COG1207">
    <property type="taxonomic scope" value="Bacteria"/>
</dbReference>
<dbReference type="AlphaFoldDB" id="S7TR35"/>
<dbReference type="EMBL" id="ATHJ01000092">
    <property type="protein sequence ID" value="EPR39125.1"/>
    <property type="molecule type" value="Genomic_DNA"/>
</dbReference>
<proteinExistence type="predicted"/>
<dbReference type="SUPFAM" id="SSF51161">
    <property type="entry name" value="Trimeric LpxA-like enzymes"/>
    <property type="match status" value="1"/>
</dbReference>
<dbReference type="STRING" id="897.B2D07_10955"/>
<comment type="caution">
    <text evidence="1">The sequence shown here is derived from an EMBL/GenBank/DDBJ whole genome shotgun (WGS) entry which is preliminary data.</text>
</comment>
<dbReference type="Proteomes" id="UP000014977">
    <property type="component" value="Unassembled WGS sequence"/>
</dbReference>
<keyword evidence="2" id="KW-1185">Reference proteome</keyword>
<dbReference type="PATRIC" id="fig|1121405.3.peg.2458"/>
<protein>
    <submittedName>
        <fullName evidence="1">UDP-N-acetylglucosamine pyrophosphorylase</fullName>
    </submittedName>
</protein>
<dbReference type="Gene3D" id="2.160.10.10">
    <property type="entry name" value="Hexapeptide repeat proteins"/>
    <property type="match status" value="1"/>
</dbReference>
<dbReference type="RefSeq" id="WP_020877538.1">
    <property type="nucleotide sequence ID" value="NZ_ATHJ01000092.1"/>
</dbReference>